<evidence type="ECO:0000256" key="1">
    <source>
        <dbReference type="ARBA" id="ARBA00023015"/>
    </source>
</evidence>
<proteinExistence type="predicted"/>
<dbReference type="InterPro" id="IPR036390">
    <property type="entry name" value="WH_DNA-bd_sf"/>
</dbReference>
<dbReference type="Pfam" id="PF00027">
    <property type="entry name" value="cNMP_binding"/>
    <property type="match status" value="1"/>
</dbReference>
<dbReference type="GO" id="GO:0016301">
    <property type="term" value="F:kinase activity"/>
    <property type="evidence" value="ECO:0007669"/>
    <property type="project" value="UniProtKB-KW"/>
</dbReference>
<dbReference type="PANTHER" id="PTHR24567">
    <property type="entry name" value="CRP FAMILY TRANSCRIPTIONAL REGULATORY PROTEIN"/>
    <property type="match status" value="1"/>
</dbReference>
<dbReference type="Proteomes" id="UP000186744">
    <property type="component" value="Unassembled WGS sequence"/>
</dbReference>
<feature type="domain" description="Cyclic nucleotide-binding" evidence="4">
    <location>
        <begin position="18"/>
        <end position="117"/>
    </location>
</feature>
<reference evidence="7" key="1">
    <citation type="submission" date="2017-01" db="EMBL/GenBank/DDBJ databases">
        <authorList>
            <person name="Varghese N."/>
            <person name="Submissions S."/>
        </authorList>
    </citation>
    <scope>NUCLEOTIDE SEQUENCE [LARGE SCALE GENOMIC DNA]</scope>
    <source>
        <strain evidence="7">DSM 18017</strain>
    </source>
</reference>
<dbReference type="InterPro" id="IPR000595">
    <property type="entry name" value="cNMP-bd_dom"/>
</dbReference>
<keyword evidence="3" id="KW-0804">Transcription</keyword>
<protein>
    <submittedName>
        <fullName evidence="6">cAMP-binding domain of CRP or a regulatory subunit of cAMP-dependent protein kinases</fullName>
    </submittedName>
</protein>
<feature type="domain" description="HTH crp-type" evidence="5">
    <location>
        <begin position="131"/>
        <end position="198"/>
    </location>
</feature>
<dbReference type="CDD" id="cd00038">
    <property type="entry name" value="CAP_ED"/>
    <property type="match status" value="1"/>
</dbReference>
<dbReference type="PROSITE" id="PS50042">
    <property type="entry name" value="CNMP_BINDING_3"/>
    <property type="match status" value="1"/>
</dbReference>
<evidence type="ECO:0000259" key="5">
    <source>
        <dbReference type="PROSITE" id="PS51063"/>
    </source>
</evidence>
<keyword evidence="1" id="KW-0805">Transcription regulation</keyword>
<evidence type="ECO:0000256" key="3">
    <source>
        <dbReference type="ARBA" id="ARBA00023163"/>
    </source>
</evidence>
<dbReference type="SUPFAM" id="SSF46785">
    <property type="entry name" value="Winged helix' DNA-binding domain"/>
    <property type="match status" value="1"/>
</dbReference>
<evidence type="ECO:0000259" key="4">
    <source>
        <dbReference type="PROSITE" id="PS50042"/>
    </source>
</evidence>
<keyword evidence="7" id="KW-1185">Reference proteome</keyword>
<dbReference type="Pfam" id="PF13545">
    <property type="entry name" value="HTH_Crp_2"/>
    <property type="match status" value="1"/>
</dbReference>
<evidence type="ECO:0000313" key="7">
    <source>
        <dbReference type="Proteomes" id="UP000186744"/>
    </source>
</evidence>
<dbReference type="GO" id="GO:0005829">
    <property type="term" value="C:cytosol"/>
    <property type="evidence" value="ECO:0007669"/>
    <property type="project" value="TreeGrafter"/>
</dbReference>
<dbReference type="PRINTS" id="PR00034">
    <property type="entry name" value="HTHCRP"/>
</dbReference>
<dbReference type="SUPFAM" id="SSF51206">
    <property type="entry name" value="cAMP-binding domain-like"/>
    <property type="match status" value="1"/>
</dbReference>
<dbReference type="PROSITE" id="PS51063">
    <property type="entry name" value="HTH_CRP_2"/>
    <property type="match status" value="1"/>
</dbReference>
<dbReference type="InterPro" id="IPR012318">
    <property type="entry name" value="HTH_CRP"/>
</dbReference>
<evidence type="ECO:0000256" key="2">
    <source>
        <dbReference type="ARBA" id="ARBA00023125"/>
    </source>
</evidence>
<organism evidence="6 7">
    <name type="scientific">Chryseobacterium ureilyticum</name>
    <dbReference type="NCBI Taxonomy" id="373668"/>
    <lineage>
        <taxon>Bacteria</taxon>
        <taxon>Pseudomonadati</taxon>
        <taxon>Bacteroidota</taxon>
        <taxon>Flavobacteriia</taxon>
        <taxon>Flavobacteriales</taxon>
        <taxon>Weeksellaceae</taxon>
        <taxon>Chryseobacterium group</taxon>
        <taxon>Chryseobacterium</taxon>
    </lineage>
</organism>
<name>A0A1N7QJU2_9FLAO</name>
<dbReference type="InterPro" id="IPR050397">
    <property type="entry name" value="Env_Response_Regulators"/>
</dbReference>
<dbReference type="PANTHER" id="PTHR24567:SF26">
    <property type="entry name" value="REGULATORY PROTEIN YEIL"/>
    <property type="match status" value="1"/>
</dbReference>
<dbReference type="EMBL" id="FTOL01000011">
    <property type="protein sequence ID" value="SIT23133.1"/>
    <property type="molecule type" value="Genomic_DNA"/>
</dbReference>
<dbReference type="AlphaFoldDB" id="A0A1N7QJU2"/>
<keyword evidence="6" id="KW-0808">Transferase</keyword>
<dbReference type="OrthoDB" id="667966at2"/>
<gene>
    <name evidence="6" type="ORF">SAMN05421786_11168</name>
</gene>
<dbReference type="InterPro" id="IPR014710">
    <property type="entry name" value="RmlC-like_jellyroll"/>
</dbReference>
<evidence type="ECO:0000313" key="6">
    <source>
        <dbReference type="EMBL" id="SIT23133.1"/>
    </source>
</evidence>
<sequence>MNIDKDLLYSFGAENKIYKKKESVFKEGDHVVYFFQIAKGKVKLNNYSEEGKEFIHNILGKNQSFGDALLFLNQYYPMNAICLEESEIIRITKDNFMEMIRKNPKLSLEMNTCFSQEIFYKLKMMQSMASENPIQRLKGVLDYLKSYHDGDCTHCFPIEFTRQQIANLVGLRVETVIRALKKMEKEGSIAFKERKILY</sequence>
<dbReference type="GO" id="GO:0003677">
    <property type="term" value="F:DNA binding"/>
    <property type="evidence" value="ECO:0007669"/>
    <property type="project" value="UniProtKB-KW"/>
</dbReference>
<dbReference type="STRING" id="373668.SAMN05421786_11168"/>
<dbReference type="InterPro" id="IPR018490">
    <property type="entry name" value="cNMP-bd_dom_sf"/>
</dbReference>
<dbReference type="Gene3D" id="2.60.120.10">
    <property type="entry name" value="Jelly Rolls"/>
    <property type="match status" value="1"/>
</dbReference>
<dbReference type="SMART" id="SM00100">
    <property type="entry name" value="cNMP"/>
    <property type="match status" value="1"/>
</dbReference>
<keyword evidence="6" id="KW-0418">Kinase</keyword>
<keyword evidence="2" id="KW-0238">DNA-binding</keyword>
<dbReference type="GO" id="GO:0003700">
    <property type="term" value="F:DNA-binding transcription factor activity"/>
    <property type="evidence" value="ECO:0007669"/>
    <property type="project" value="TreeGrafter"/>
</dbReference>
<accession>A0A1N7QJU2</accession>
<dbReference type="SMART" id="SM00419">
    <property type="entry name" value="HTH_CRP"/>
    <property type="match status" value="1"/>
</dbReference>